<evidence type="ECO:0000313" key="1">
    <source>
        <dbReference type="EMBL" id="KWT66719.1"/>
    </source>
</evidence>
<proteinExistence type="predicted"/>
<protein>
    <submittedName>
        <fullName evidence="1">Uncharacterized protein</fullName>
    </submittedName>
</protein>
<accession>A0A120CUS7</accession>
<dbReference type="AlphaFoldDB" id="A0A120CUS7"/>
<dbReference type="EMBL" id="LMTR01000072">
    <property type="protein sequence ID" value="KWT66719.1"/>
    <property type="molecule type" value="Genomic_DNA"/>
</dbReference>
<evidence type="ECO:0000313" key="2">
    <source>
        <dbReference type="Proteomes" id="UP000059074"/>
    </source>
</evidence>
<keyword evidence="2" id="KW-1185">Reference proteome</keyword>
<reference evidence="1 2" key="1">
    <citation type="submission" date="2015-10" db="EMBL/GenBank/DDBJ databases">
        <title>Transcriptomic analysis of a linuron degrading triple-species bacterial consortium.</title>
        <authorList>
            <person name="Albers P."/>
        </authorList>
    </citation>
    <scope>NUCLEOTIDE SEQUENCE [LARGE SCALE GENOMIC DNA]</scope>
    <source>
        <strain evidence="1 2">WDL6</strain>
    </source>
</reference>
<sequence length="65" mass="6909">MSGDHLRCNGCGCDAFSAEKASYRASNSKLHGADGWMQIKRPLHSAVDRFRLKGAFAGLLQAAGA</sequence>
<name>A0A120CUS7_HYPSL</name>
<dbReference type="STRING" id="121290.APY04_2350"/>
<gene>
    <name evidence="1" type="ORF">APY04_2350</name>
</gene>
<comment type="caution">
    <text evidence="1">The sequence shown here is derived from an EMBL/GenBank/DDBJ whole genome shotgun (WGS) entry which is preliminary data.</text>
</comment>
<dbReference type="Proteomes" id="UP000059074">
    <property type="component" value="Unassembled WGS sequence"/>
</dbReference>
<dbReference type="PATRIC" id="fig|121290.4.peg.1021"/>
<organism evidence="1 2">
    <name type="scientific">Hyphomicrobium sulfonivorans</name>
    <dbReference type="NCBI Taxonomy" id="121290"/>
    <lineage>
        <taxon>Bacteria</taxon>
        <taxon>Pseudomonadati</taxon>
        <taxon>Pseudomonadota</taxon>
        <taxon>Alphaproteobacteria</taxon>
        <taxon>Hyphomicrobiales</taxon>
        <taxon>Hyphomicrobiaceae</taxon>
        <taxon>Hyphomicrobium</taxon>
    </lineage>
</organism>